<name>A0A0A9E270_ARUDO</name>
<proteinExistence type="predicted"/>
<organism evidence="1">
    <name type="scientific">Arundo donax</name>
    <name type="common">Giant reed</name>
    <name type="synonym">Donax arundinaceus</name>
    <dbReference type="NCBI Taxonomy" id="35708"/>
    <lineage>
        <taxon>Eukaryota</taxon>
        <taxon>Viridiplantae</taxon>
        <taxon>Streptophyta</taxon>
        <taxon>Embryophyta</taxon>
        <taxon>Tracheophyta</taxon>
        <taxon>Spermatophyta</taxon>
        <taxon>Magnoliopsida</taxon>
        <taxon>Liliopsida</taxon>
        <taxon>Poales</taxon>
        <taxon>Poaceae</taxon>
        <taxon>PACMAD clade</taxon>
        <taxon>Arundinoideae</taxon>
        <taxon>Arundineae</taxon>
        <taxon>Arundo</taxon>
    </lineage>
</organism>
<accession>A0A0A9E270</accession>
<protein>
    <submittedName>
        <fullName evidence="1">Uncharacterized protein</fullName>
    </submittedName>
</protein>
<sequence>MLDLGLSLISVLLFELSALSDPVSLGSDGPELSGDSSFTGGDFSMAVTNFFRCLMYSG</sequence>
<dbReference type="EMBL" id="GBRH01203784">
    <property type="protein sequence ID" value="JAD94111.1"/>
    <property type="molecule type" value="Transcribed_RNA"/>
</dbReference>
<evidence type="ECO:0000313" key="1">
    <source>
        <dbReference type="EMBL" id="JAD94111.1"/>
    </source>
</evidence>
<reference evidence="1" key="2">
    <citation type="journal article" date="2015" name="Data Brief">
        <title>Shoot transcriptome of the giant reed, Arundo donax.</title>
        <authorList>
            <person name="Barrero R.A."/>
            <person name="Guerrero F.D."/>
            <person name="Moolhuijzen P."/>
            <person name="Goolsby J.A."/>
            <person name="Tidwell J."/>
            <person name="Bellgard S.E."/>
            <person name="Bellgard M.I."/>
        </authorList>
    </citation>
    <scope>NUCLEOTIDE SEQUENCE</scope>
    <source>
        <tissue evidence="1">Shoot tissue taken approximately 20 cm above the soil surface</tissue>
    </source>
</reference>
<reference evidence="1" key="1">
    <citation type="submission" date="2014-09" db="EMBL/GenBank/DDBJ databases">
        <authorList>
            <person name="Magalhaes I.L.F."/>
            <person name="Oliveira U."/>
            <person name="Santos F.R."/>
            <person name="Vidigal T.H.D.A."/>
            <person name="Brescovit A.D."/>
            <person name="Santos A.J."/>
        </authorList>
    </citation>
    <scope>NUCLEOTIDE SEQUENCE</scope>
    <source>
        <tissue evidence="1">Shoot tissue taken approximately 20 cm above the soil surface</tissue>
    </source>
</reference>
<dbReference type="AlphaFoldDB" id="A0A0A9E270"/>